<proteinExistence type="predicted"/>
<organism evidence="1 2">
    <name type="scientific">Pseudomonas lini</name>
    <dbReference type="NCBI Taxonomy" id="163011"/>
    <lineage>
        <taxon>Bacteria</taxon>
        <taxon>Pseudomonadati</taxon>
        <taxon>Pseudomonadota</taxon>
        <taxon>Gammaproteobacteria</taxon>
        <taxon>Pseudomonadales</taxon>
        <taxon>Pseudomonadaceae</taxon>
        <taxon>Pseudomonas</taxon>
    </lineage>
</organism>
<evidence type="ECO:0000313" key="1">
    <source>
        <dbReference type="EMBL" id="SDS17602.1"/>
    </source>
</evidence>
<dbReference type="Proteomes" id="UP000182814">
    <property type="component" value="Chromosome I"/>
</dbReference>
<keyword evidence="2" id="KW-1185">Reference proteome</keyword>
<dbReference type="EMBL" id="LT629746">
    <property type="protein sequence ID" value="SDS17602.1"/>
    <property type="molecule type" value="Genomic_DNA"/>
</dbReference>
<reference evidence="2" key="1">
    <citation type="submission" date="2016-10" db="EMBL/GenBank/DDBJ databases">
        <authorList>
            <person name="Varghese N."/>
            <person name="Submissions S."/>
        </authorList>
    </citation>
    <scope>NUCLEOTIDE SEQUENCE [LARGE SCALE GENOMIC DNA]</scope>
    <source>
        <strain evidence="2">BS3782</strain>
    </source>
</reference>
<dbReference type="AlphaFoldDB" id="A0A1H1Q285"/>
<accession>A0A1H1Q285</accession>
<name>A0A1H1Q285_9PSED</name>
<protein>
    <submittedName>
        <fullName evidence="1">Uncharacterized protein</fullName>
    </submittedName>
</protein>
<gene>
    <name evidence="1" type="ORF">SAMN04490191_0871</name>
</gene>
<sequence>MGFRGNSLVSRSLGGEADAVIAGKPAPTGFVWYHNPAFTSAPCGSGLARDGARADTDYSGSKVLGDFLQVVAVLVNLFRLKSKASLALSPNNR</sequence>
<evidence type="ECO:0000313" key="2">
    <source>
        <dbReference type="Proteomes" id="UP000182814"/>
    </source>
</evidence>